<name>A0AAV4WRN0_9ARAC</name>
<dbReference type="AlphaFoldDB" id="A0AAV4WRN0"/>
<protein>
    <submittedName>
        <fullName evidence="1">Uncharacterized protein</fullName>
    </submittedName>
</protein>
<comment type="caution">
    <text evidence="1">The sequence shown here is derived from an EMBL/GenBank/DDBJ whole genome shotgun (WGS) entry which is preliminary data.</text>
</comment>
<evidence type="ECO:0000313" key="1">
    <source>
        <dbReference type="EMBL" id="GIY85507.1"/>
    </source>
</evidence>
<evidence type="ECO:0000313" key="2">
    <source>
        <dbReference type="Proteomes" id="UP001054837"/>
    </source>
</evidence>
<dbReference type="Proteomes" id="UP001054837">
    <property type="component" value="Unassembled WGS sequence"/>
</dbReference>
<proteinExistence type="predicted"/>
<organism evidence="1 2">
    <name type="scientific">Caerostris darwini</name>
    <dbReference type="NCBI Taxonomy" id="1538125"/>
    <lineage>
        <taxon>Eukaryota</taxon>
        <taxon>Metazoa</taxon>
        <taxon>Ecdysozoa</taxon>
        <taxon>Arthropoda</taxon>
        <taxon>Chelicerata</taxon>
        <taxon>Arachnida</taxon>
        <taxon>Araneae</taxon>
        <taxon>Araneomorphae</taxon>
        <taxon>Entelegynae</taxon>
        <taxon>Araneoidea</taxon>
        <taxon>Araneidae</taxon>
        <taxon>Caerostris</taxon>
    </lineage>
</organism>
<dbReference type="EMBL" id="BPLQ01015064">
    <property type="protein sequence ID" value="GIY85507.1"/>
    <property type="molecule type" value="Genomic_DNA"/>
</dbReference>
<reference evidence="1 2" key="1">
    <citation type="submission" date="2021-06" db="EMBL/GenBank/DDBJ databases">
        <title>Caerostris darwini draft genome.</title>
        <authorList>
            <person name="Kono N."/>
            <person name="Arakawa K."/>
        </authorList>
    </citation>
    <scope>NUCLEOTIDE SEQUENCE [LARGE SCALE GENOMIC DNA]</scope>
</reference>
<gene>
    <name evidence="1" type="ORF">CDAR_201861</name>
</gene>
<accession>A0AAV4WRN0</accession>
<sequence>MFFPCLHKFNSSIPLQRGPNSPAGDPEWYKSQFVHTCFEEPKFVALGPWNGNEVSCNRRGTERSSLRDVKLLETKR</sequence>
<keyword evidence="2" id="KW-1185">Reference proteome</keyword>